<protein>
    <submittedName>
        <fullName evidence="2">Uncharacterized protein</fullName>
    </submittedName>
</protein>
<organism evidence="2">
    <name type="scientific">uncultured bacterium Bio7</name>
    <dbReference type="NCBI Taxonomy" id="460940"/>
    <lineage>
        <taxon>Bacteria</taxon>
        <taxon>environmental samples</taxon>
    </lineage>
</organism>
<accession>B2BKB6</accession>
<evidence type="ECO:0000313" key="2">
    <source>
        <dbReference type="EMBL" id="ABU51105.1"/>
    </source>
</evidence>
<name>B2BKB6_9BACT</name>
<dbReference type="AlphaFoldDB" id="B2BKB6"/>
<evidence type="ECO:0000256" key="1">
    <source>
        <dbReference type="SAM" id="MobiDB-lite"/>
    </source>
</evidence>
<dbReference type="EMBL" id="EF530732">
    <property type="protein sequence ID" value="ABU51105.1"/>
    <property type="molecule type" value="Genomic_DNA"/>
</dbReference>
<proteinExistence type="predicted"/>
<sequence length="450" mass="47680">MRPRNVARQMQKTRRDYLTLIAALLICCRLYVSREKEMHRRTFLLGGIATAGTTVVHGKDHPSPSPSPDGRSPANASNTPLPHGLFMRMSAQSFAGVTNGARVPAWSDLVGSVEFTQTVTEKRPSVVADAFGIGRLGVRCEGGQFMSTSRSGAASGLAGLIDSQEHTTYIVATGISRNSIGCAFGASTGGNSYFWLANGSAVGRFDAGLTEHTVPFSGPGFVSFGGTSTTDTSGGSGRGLERVYARGGCICSSTKPMPTTGSSDFSIGARGDGSQYASLTIGEVLIFDRELGPVEMLQLERWVCEQYGQPYPWSDSEFLIFLGDSQTSGVGAWTTVGTLPYALAVAERGRLLGQWSNLGIGGISWNDPGLGRLQGGQMHARLTKDVFGTAQMLGFAPKYVVGEFSNSRAESNSQLVGYALSYLRALKGDVPIAVELRLANVAGMNVTRPS</sequence>
<reference evidence="2" key="1">
    <citation type="journal article" date="2009" name="Appl. Environ. Microbiol.">
        <title>Metagenome-derived clones encoding two novel lactonase family proteins involved in biofilm inhibition in Pseudomonas aeruginosa.</title>
        <authorList>
            <person name="Schipper C."/>
            <person name="Hornung C."/>
            <person name="Bijtenhoorn P."/>
            <person name="Quitschau M."/>
            <person name="Grond S."/>
            <person name="Streit W.R."/>
        </authorList>
    </citation>
    <scope>NUCLEOTIDE SEQUENCE</scope>
</reference>
<feature type="region of interest" description="Disordered" evidence="1">
    <location>
        <begin position="55"/>
        <end position="82"/>
    </location>
</feature>